<dbReference type="PANTHER" id="PTHR34218">
    <property type="entry name" value="PEPTIDASE S45 PENICILLIN AMIDASE"/>
    <property type="match status" value="1"/>
</dbReference>
<dbReference type="Pfam" id="PF01804">
    <property type="entry name" value="Penicil_amidase"/>
    <property type="match status" value="1"/>
</dbReference>
<organism evidence="5 6">
    <name type="scientific">Paracoccus cavernae</name>
    <dbReference type="NCBI Taxonomy" id="1571207"/>
    <lineage>
        <taxon>Bacteria</taxon>
        <taxon>Pseudomonadati</taxon>
        <taxon>Pseudomonadota</taxon>
        <taxon>Alphaproteobacteria</taxon>
        <taxon>Rhodobacterales</taxon>
        <taxon>Paracoccaceae</taxon>
        <taxon>Paracoccus</taxon>
    </lineage>
</organism>
<dbReference type="Proteomes" id="UP001243846">
    <property type="component" value="Unassembled WGS sequence"/>
</dbReference>
<dbReference type="RefSeq" id="WP_377688609.1">
    <property type="nucleotide sequence ID" value="NZ_JBHMDZ010000049.1"/>
</dbReference>
<evidence type="ECO:0000256" key="3">
    <source>
        <dbReference type="ARBA" id="ARBA00023145"/>
    </source>
</evidence>
<evidence type="ECO:0000256" key="4">
    <source>
        <dbReference type="SAM" id="SignalP"/>
    </source>
</evidence>
<dbReference type="InterPro" id="IPR043146">
    <property type="entry name" value="Penicillin_amidase_N_B-knob"/>
</dbReference>
<dbReference type="Gene3D" id="2.30.120.10">
    <property type="match status" value="1"/>
</dbReference>
<dbReference type="InterPro" id="IPR002692">
    <property type="entry name" value="S45"/>
</dbReference>
<dbReference type="InterPro" id="IPR023343">
    <property type="entry name" value="Penicillin_amidase_dom1"/>
</dbReference>
<dbReference type="SUPFAM" id="SSF56235">
    <property type="entry name" value="N-terminal nucleophile aminohydrolases (Ntn hydrolases)"/>
    <property type="match status" value="1"/>
</dbReference>
<feature type="chain" id="PRO_5045094359" evidence="4">
    <location>
        <begin position="27"/>
        <end position="791"/>
    </location>
</feature>
<gene>
    <name evidence="5" type="ORF">QWZ10_02450</name>
</gene>
<keyword evidence="2" id="KW-0378">Hydrolase</keyword>
<accession>A0ABT8D4W2</accession>
<evidence type="ECO:0000256" key="2">
    <source>
        <dbReference type="ARBA" id="ARBA00022801"/>
    </source>
</evidence>
<evidence type="ECO:0000313" key="6">
    <source>
        <dbReference type="Proteomes" id="UP001243846"/>
    </source>
</evidence>
<sequence length="791" mass="86873">MRVHKPIAALLLSAALAPFLASPSLAQSQVEIIRDDWGVPHVYADDVFGLYAGFGYAVAEDRLFQMEMSKHSVLGTVSSVLGIEHLPYDLRTRADFDHADIRAQIEALPAEDRAILRGYAAGYNRRVAEVLADRDTLLPKQFTDFGIEPSTWTEFDVAMIYVGTMAGRFSHYSTELDNAKVLAKLEKDHGKEKAAELFNQMFWLEDPLAPTTVPEGGQYQIKAEAPAALDASRFAALLGRDDVPGGDDAMPRASNLWILGPEKTTDGSTILLNGPQFGNYNPSYVFSIGLHGAGFDLTGSTPFAVPNVLFGTNGQIAWGATAGPLDVNDFFQLALNPENPAQYKKDGAWVDMKPRLETFKVKGQGDVSATVYESDYGVVSLIDPESHTAYAFNRSWKGREIQTLIAWVNSTKAQNYTDWLAQAENVATTINWYYADKDGNIGYVSPGYLPLRNTAQDQRIPAIADGSQDWRQGRRPFAEMPKTYNPERGWIANWNNRSTHGEIGNFEANPWGAADRVDEIMARITAKDKLTPAEVWDINKEISFLDINARALLPFLLDAATTLPADDPRQPLVAELAAWDGQMIRAEDGRATAPAVAIFQSWVETMVADVLMDDNPGFAPVVTRNRVSRPAQVLRNALLGDQAGVPQTHDFFNGADKTEVMLAALSKTAEALSASYGSDNPADWRQELAQHVFETDNYLGIPQAGEDEVLSIGTAMNRGTQSDLITFKDGKVSVCISAPPGQSGFISPSGEKSPHYQDQLSLYEAFECRPQALAREDLDKVAKDRTSFTIE</sequence>
<dbReference type="PANTHER" id="PTHR34218:SF4">
    <property type="entry name" value="ACYL-HOMOSERINE LACTONE ACYLASE QUIP"/>
    <property type="match status" value="1"/>
</dbReference>
<proteinExistence type="inferred from homology"/>
<name>A0ABT8D4W2_9RHOB</name>
<keyword evidence="6" id="KW-1185">Reference proteome</keyword>
<dbReference type="Gene3D" id="1.10.1400.10">
    <property type="match status" value="1"/>
</dbReference>
<evidence type="ECO:0000256" key="1">
    <source>
        <dbReference type="ARBA" id="ARBA00006586"/>
    </source>
</evidence>
<keyword evidence="3" id="KW-0865">Zymogen</keyword>
<dbReference type="Gene3D" id="3.60.20.10">
    <property type="entry name" value="Glutamine Phosphoribosylpyrophosphate, subunit 1, domain 1"/>
    <property type="match status" value="1"/>
</dbReference>
<comment type="caution">
    <text evidence="5">The sequence shown here is derived from an EMBL/GenBank/DDBJ whole genome shotgun (WGS) entry which is preliminary data.</text>
</comment>
<dbReference type="EMBL" id="JAUFRC010000001">
    <property type="protein sequence ID" value="MDN3710961.1"/>
    <property type="molecule type" value="Genomic_DNA"/>
</dbReference>
<dbReference type="InterPro" id="IPR014395">
    <property type="entry name" value="Pen/GL7ACA/AHL_acylase"/>
</dbReference>
<dbReference type="PIRSF" id="PIRSF001227">
    <property type="entry name" value="Pen_acylase"/>
    <property type="match status" value="1"/>
</dbReference>
<dbReference type="Gene3D" id="1.10.439.10">
    <property type="entry name" value="Penicillin Amidohydrolase, domain 1"/>
    <property type="match status" value="1"/>
</dbReference>
<dbReference type="InterPro" id="IPR043147">
    <property type="entry name" value="Penicillin_amidase_A-knob"/>
</dbReference>
<comment type="similarity">
    <text evidence="1">Belongs to the peptidase S45 family.</text>
</comment>
<keyword evidence="4" id="KW-0732">Signal</keyword>
<reference evidence="6" key="1">
    <citation type="journal article" date="2019" name="Int. J. Syst. Evol. Microbiol.">
        <title>The Global Catalogue of Microorganisms (GCM) 10K type strain sequencing project: providing services to taxonomists for standard genome sequencing and annotation.</title>
        <authorList>
            <consortium name="The Broad Institute Genomics Platform"/>
            <consortium name="The Broad Institute Genome Sequencing Center for Infectious Disease"/>
            <person name="Wu L."/>
            <person name="Ma J."/>
        </authorList>
    </citation>
    <scope>NUCLEOTIDE SEQUENCE [LARGE SCALE GENOMIC DNA]</scope>
    <source>
        <strain evidence="6">CECT 8482</strain>
    </source>
</reference>
<dbReference type="Gene3D" id="1.10.287.150">
    <property type="match status" value="1"/>
</dbReference>
<protein>
    <submittedName>
        <fullName evidence="5">Penicillin acylase family protein</fullName>
    </submittedName>
</protein>
<feature type="signal peptide" evidence="4">
    <location>
        <begin position="1"/>
        <end position="26"/>
    </location>
</feature>
<evidence type="ECO:0000313" key="5">
    <source>
        <dbReference type="EMBL" id="MDN3710961.1"/>
    </source>
</evidence>
<dbReference type="InterPro" id="IPR029055">
    <property type="entry name" value="Ntn_hydrolases_N"/>
</dbReference>